<evidence type="ECO:0000313" key="3">
    <source>
        <dbReference type="Proteomes" id="UP000648722"/>
    </source>
</evidence>
<evidence type="ECO:0000256" key="1">
    <source>
        <dbReference type="SAM" id="SignalP"/>
    </source>
</evidence>
<accession>A0ABQ1XYI1</accession>
<proteinExistence type="predicted"/>
<organism evidence="2 3">
    <name type="scientific">Glycocaulis albus</name>
    <dbReference type="NCBI Taxonomy" id="1382801"/>
    <lineage>
        <taxon>Bacteria</taxon>
        <taxon>Pseudomonadati</taxon>
        <taxon>Pseudomonadota</taxon>
        <taxon>Alphaproteobacteria</taxon>
        <taxon>Maricaulales</taxon>
        <taxon>Maricaulaceae</taxon>
        <taxon>Glycocaulis</taxon>
    </lineage>
</organism>
<evidence type="ECO:0000313" key="2">
    <source>
        <dbReference type="EMBL" id="GGH07098.1"/>
    </source>
</evidence>
<sequence>MMSFSVLFAATGLLSAPLAIAGSDPGAVETVTSAQAAAPYVFEGGTALRFAVQRSLSPRHGEDCEEIIGDAPPGAELVISGEQATLNGIIITMGEGFSRLVFEDPSGRVTCLAGGGEPVADGTPVGGYQTLLDRPFGTWRFWVAASAPGPFDVHIEFE</sequence>
<comment type="caution">
    <text evidence="2">The sequence shown here is derived from an EMBL/GenBank/DDBJ whole genome shotgun (WGS) entry which is preliminary data.</text>
</comment>
<feature type="chain" id="PRO_5045787076" evidence="1">
    <location>
        <begin position="22"/>
        <end position="158"/>
    </location>
</feature>
<gene>
    <name evidence="2" type="ORF">GCM10007420_24740</name>
</gene>
<reference evidence="3" key="1">
    <citation type="journal article" date="2019" name="Int. J. Syst. Evol. Microbiol.">
        <title>The Global Catalogue of Microorganisms (GCM) 10K type strain sequencing project: providing services to taxonomists for standard genome sequencing and annotation.</title>
        <authorList>
            <consortium name="The Broad Institute Genomics Platform"/>
            <consortium name="The Broad Institute Genome Sequencing Center for Infectious Disease"/>
            <person name="Wu L."/>
            <person name="Ma J."/>
        </authorList>
    </citation>
    <scope>NUCLEOTIDE SEQUENCE [LARGE SCALE GENOMIC DNA]</scope>
    <source>
        <strain evidence="3">CGMCC 1.12766</strain>
    </source>
</reference>
<keyword evidence="1" id="KW-0732">Signal</keyword>
<feature type="signal peptide" evidence="1">
    <location>
        <begin position="1"/>
        <end position="21"/>
    </location>
</feature>
<protein>
    <submittedName>
        <fullName evidence="2">Uncharacterized protein</fullName>
    </submittedName>
</protein>
<name>A0ABQ1XYI1_9PROT</name>
<keyword evidence="3" id="KW-1185">Reference proteome</keyword>
<dbReference type="Proteomes" id="UP000648722">
    <property type="component" value="Unassembled WGS sequence"/>
</dbReference>
<dbReference type="EMBL" id="BMFS01000013">
    <property type="protein sequence ID" value="GGH07098.1"/>
    <property type="molecule type" value="Genomic_DNA"/>
</dbReference>